<evidence type="ECO:0000313" key="2">
    <source>
        <dbReference type="Proteomes" id="UP001188597"/>
    </source>
</evidence>
<gene>
    <name evidence="1" type="ORF">RJ639_042212</name>
</gene>
<dbReference type="EMBL" id="JAVXUP010000446">
    <property type="protein sequence ID" value="KAK3027705.1"/>
    <property type="molecule type" value="Genomic_DNA"/>
</dbReference>
<evidence type="ECO:0008006" key="3">
    <source>
        <dbReference type="Google" id="ProtNLM"/>
    </source>
</evidence>
<protein>
    <recommendedName>
        <fullName evidence="3">Reverse transcriptase</fullName>
    </recommendedName>
</protein>
<dbReference type="Proteomes" id="UP001188597">
    <property type="component" value="Unassembled WGS sequence"/>
</dbReference>
<reference evidence="1" key="1">
    <citation type="submission" date="2022-12" db="EMBL/GenBank/DDBJ databases">
        <title>Draft genome assemblies for two species of Escallonia (Escalloniales).</title>
        <authorList>
            <person name="Chanderbali A."/>
            <person name="Dervinis C."/>
            <person name="Anghel I."/>
            <person name="Soltis D."/>
            <person name="Soltis P."/>
            <person name="Zapata F."/>
        </authorList>
    </citation>
    <scope>NUCLEOTIDE SEQUENCE</scope>
    <source>
        <strain evidence="1">UCBG64.0493</strain>
        <tissue evidence="1">Leaf</tissue>
    </source>
</reference>
<sequence>MAIKIDMAKAYDQIEWSFLLCVLKKFGFDNKWIQWVGKCITMTSFSTLINGSPHGAKCCGLYLYREVNHLYGADPHGSREMIVYFDPKVVARDFFQQSEVRKKCLLTPEVVGEYVP</sequence>
<comment type="caution">
    <text evidence="1">The sequence shown here is derived from an EMBL/GenBank/DDBJ whole genome shotgun (WGS) entry which is preliminary data.</text>
</comment>
<keyword evidence="2" id="KW-1185">Reference proteome</keyword>
<evidence type="ECO:0000313" key="1">
    <source>
        <dbReference type="EMBL" id="KAK3027705.1"/>
    </source>
</evidence>
<organism evidence="1 2">
    <name type="scientific">Escallonia herrerae</name>
    <dbReference type="NCBI Taxonomy" id="1293975"/>
    <lineage>
        <taxon>Eukaryota</taxon>
        <taxon>Viridiplantae</taxon>
        <taxon>Streptophyta</taxon>
        <taxon>Embryophyta</taxon>
        <taxon>Tracheophyta</taxon>
        <taxon>Spermatophyta</taxon>
        <taxon>Magnoliopsida</taxon>
        <taxon>eudicotyledons</taxon>
        <taxon>Gunneridae</taxon>
        <taxon>Pentapetalae</taxon>
        <taxon>asterids</taxon>
        <taxon>campanulids</taxon>
        <taxon>Escalloniales</taxon>
        <taxon>Escalloniaceae</taxon>
        <taxon>Escallonia</taxon>
    </lineage>
</organism>
<accession>A0AA89B4Q1</accession>
<dbReference type="AlphaFoldDB" id="A0AA89B4Q1"/>
<name>A0AA89B4Q1_9ASTE</name>
<proteinExistence type="predicted"/>